<dbReference type="InterPro" id="IPR003959">
    <property type="entry name" value="ATPase_AAA_core"/>
</dbReference>
<evidence type="ECO:0000313" key="6">
    <source>
        <dbReference type="EMBL" id="CAD7284908.1"/>
    </source>
</evidence>
<evidence type="ECO:0000256" key="1">
    <source>
        <dbReference type="ARBA" id="ARBA00006914"/>
    </source>
</evidence>
<dbReference type="GO" id="GO:0042254">
    <property type="term" value="P:ribosome biogenesis"/>
    <property type="evidence" value="ECO:0007669"/>
    <property type="project" value="TreeGrafter"/>
</dbReference>
<comment type="similarity">
    <text evidence="1">Belongs to the AAA ATPase family.</text>
</comment>
<dbReference type="Gene3D" id="3.30.230.10">
    <property type="match status" value="1"/>
</dbReference>
<dbReference type="EMBL" id="OA892397">
    <property type="protein sequence ID" value="CAD7284908.1"/>
    <property type="molecule type" value="Genomic_DNA"/>
</dbReference>
<dbReference type="InterPro" id="IPR014721">
    <property type="entry name" value="Ribsml_uS5_D2-typ_fold_subgr"/>
</dbReference>
<dbReference type="GO" id="GO:0006298">
    <property type="term" value="P:mismatch repair"/>
    <property type="evidence" value="ECO:0007669"/>
    <property type="project" value="InterPro"/>
</dbReference>
<name>A0A7R9C2R7_9CRUS</name>
<feature type="domain" description="AAA+ ATPase" evidence="4">
    <location>
        <begin position="14"/>
        <end position="153"/>
    </location>
</feature>
<keyword evidence="3" id="KW-0067">ATP-binding</keyword>
<feature type="domain" description="DNA mismatch repair protein S5" evidence="5">
    <location>
        <begin position="417"/>
        <end position="534"/>
    </location>
</feature>
<dbReference type="SUPFAM" id="SSF52540">
    <property type="entry name" value="P-loop containing nucleoside triphosphate hydrolases"/>
    <property type="match status" value="2"/>
</dbReference>
<dbReference type="SMART" id="SM01340">
    <property type="entry name" value="DNA_mis_repair"/>
    <property type="match status" value="1"/>
</dbReference>
<dbReference type="InterPro" id="IPR003593">
    <property type="entry name" value="AAA+_ATPase"/>
</dbReference>
<accession>A0A7R9C2R7</accession>
<dbReference type="GO" id="GO:1990275">
    <property type="term" value="F:preribosome binding"/>
    <property type="evidence" value="ECO:0007669"/>
    <property type="project" value="TreeGrafter"/>
</dbReference>
<evidence type="ECO:0000313" key="7">
    <source>
        <dbReference type="Proteomes" id="UP000678499"/>
    </source>
</evidence>
<dbReference type="Gene3D" id="3.40.50.300">
    <property type="entry name" value="P-loop containing nucleotide triphosphate hydrolases"/>
    <property type="match status" value="2"/>
</dbReference>
<dbReference type="OrthoDB" id="27435at2759"/>
<evidence type="ECO:0000259" key="4">
    <source>
        <dbReference type="SMART" id="SM00382"/>
    </source>
</evidence>
<dbReference type="Gene3D" id="1.10.8.60">
    <property type="match status" value="1"/>
</dbReference>
<dbReference type="PANTHER" id="PTHR23077:SF171">
    <property type="entry name" value="NUCLEAR VALOSIN-CONTAINING PROTEIN-LIKE"/>
    <property type="match status" value="1"/>
</dbReference>
<feature type="domain" description="AAA+ ATPase" evidence="4">
    <location>
        <begin position="283"/>
        <end position="415"/>
    </location>
</feature>
<dbReference type="InterPro" id="IPR013507">
    <property type="entry name" value="DNA_mismatch_S5_2-like"/>
</dbReference>
<dbReference type="InterPro" id="IPR041569">
    <property type="entry name" value="AAA_lid_3"/>
</dbReference>
<dbReference type="Pfam" id="PF17862">
    <property type="entry name" value="AAA_lid_3"/>
    <property type="match status" value="1"/>
</dbReference>
<gene>
    <name evidence="6" type="ORF">NMOB1V02_LOCUS12510</name>
</gene>
<dbReference type="Pfam" id="PF00004">
    <property type="entry name" value="AAA"/>
    <property type="match status" value="2"/>
</dbReference>
<keyword evidence="2" id="KW-0547">Nucleotide-binding</keyword>
<dbReference type="Pfam" id="PF01119">
    <property type="entry name" value="DNA_mis_repair"/>
    <property type="match status" value="1"/>
</dbReference>
<dbReference type="InterPro" id="IPR027417">
    <property type="entry name" value="P-loop_NTPase"/>
</dbReference>
<sequence length="630" mass="68253">MEHPEVFAKIGVSPPRGFLLHGPPGSGKTLLGRAVAGELGIPLIKVAATEMISGVSGESEGRLRDVFEAALNAAPCVLFIDEIDSITPKRETAGKEMERRVVAQLVSCLDDMACHVNGSKVVVVGATSRPDSLDPGLRRGGRFDREISLGIPDMAARKEILHILCADLTLAPNFDFDLVARRTPGFVGADLASLTREAAMIAVNRSFSNLEAGTELTLCVTDEDFVTASKTVQPSAKREGFATVPDVTWDDVGALSDIREELEVSIMAPVKFPEQFEALGLGNPSGVLLCGPPGCGKTLLAKAVANEANINFISVKGPELLNMYVGESERAVRACFVRARNSAPCVIFFDELDSLCPKRSSGPGGDGASGRVVNQLLTEMDGVGGRKGVFVMAATNRPDILDPAAQTVIPFVQIPPTEDILGEYNLSNHSGEVSDLFSVEGFVSSCRHGDGRSAPDKTYFFVDSRPCDLPSIAKVIRNVYQQFNRNQYPFVCLNIAVKKGAVDVNVTPDKRKVMLHHEKLFLATVKSSLIEMYQNIPSQIPTIDSSRTILDATSTKSTNEENSEEKLTFAASIASRFSSSSPGHRFSSERKRLSVNTLEFRAKENSKREQSKKIGNVFWEVRRFLIQGTD</sequence>
<dbReference type="GO" id="GO:0003723">
    <property type="term" value="F:RNA binding"/>
    <property type="evidence" value="ECO:0007669"/>
    <property type="project" value="TreeGrafter"/>
</dbReference>
<dbReference type="SMART" id="SM00382">
    <property type="entry name" value="AAA"/>
    <property type="match status" value="2"/>
</dbReference>
<evidence type="ECO:0000256" key="2">
    <source>
        <dbReference type="ARBA" id="ARBA00022741"/>
    </source>
</evidence>
<dbReference type="GO" id="GO:0005524">
    <property type="term" value="F:ATP binding"/>
    <property type="evidence" value="ECO:0007669"/>
    <property type="project" value="UniProtKB-KW"/>
</dbReference>
<proteinExistence type="inferred from homology"/>
<evidence type="ECO:0008006" key="8">
    <source>
        <dbReference type="Google" id="ProtNLM"/>
    </source>
</evidence>
<dbReference type="Proteomes" id="UP000678499">
    <property type="component" value="Unassembled WGS sequence"/>
</dbReference>
<protein>
    <recommendedName>
        <fullName evidence="8">Nuclear valosin-containing protein-like</fullName>
    </recommendedName>
</protein>
<reference evidence="6" key="1">
    <citation type="submission" date="2020-11" db="EMBL/GenBank/DDBJ databases">
        <authorList>
            <person name="Tran Van P."/>
        </authorList>
    </citation>
    <scope>NUCLEOTIDE SEQUENCE</scope>
</reference>
<dbReference type="InterPro" id="IPR050168">
    <property type="entry name" value="AAA_ATPase_domain"/>
</dbReference>
<dbReference type="FunFam" id="3.40.50.300:FF:000149">
    <property type="entry name" value="Nuclear valosin-containing protein-like"/>
    <property type="match status" value="1"/>
</dbReference>
<dbReference type="SUPFAM" id="SSF54211">
    <property type="entry name" value="Ribosomal protein S5 domain 2-like"/>
    <property type="match status" value="1"/>
</dbReference>
<dbReference type="GO" id="GO:0016887">
    <property type="term" value="F:ATP hydrolysis activity"/>
    <property type="evidence" value="ECO:0007669"/>
    <property type="project" value="InterPro"/>
</dbReference>
<dbReference type="InterPro" id="IPR020568">
    <property type="entry name" value="Ribosomal_Su5_D2-typ_SF"/>
</dbReference>
<organism evidence="6">
    <name type="scientific">Notodromas monacha</name>
    <dbReference type="NCBI Taxonomy" id="399045"/>
    <lineage>
        <taxon>Eukaryota</taxon>
        <taxon>Metazoa</taxon>
        <taxon>Ecdysozoa</taxon>
        <taxon>Arthropoda</taxon>
        <taxon>Crustacea</taxon>
        <taxon>Oligostraca</taxon>
        <taxon>Ostracoda</taxon>
        <taxon>Podocopa</taxon>
        <taxon>Podocopida</taxon>
        <taxon>Cypridocopina</taxon>
        <taxon>Cypridoidea</taxon>
        <taxon>Cyprididae</taxon>
        <taxon>Notodromas</taxon>
    </lineage>
</organism>
<dbReference type="AlphaFoldDB" id="A0A7R9C2R7"/>
<dbReference type="FunFam" id="3.40.50.300:FF:000365">
    <property type="entry name" value="Ribosome biogenesis ATPase RIX7"/>
    <property type="match status" value="1"/>
</dbReference>
<dbReference type="EMBL" id="CAJPEX010010360">
    <property type="protein sequence ID" value="CAG0925060.1"/>
    <property type="molecule type" value="Genomic_DNA"/>
</dbReference>
<evidence type="ECO:0000259" key="5">
    <source>
        <dbReference type="SMART" id="SM01340"/>
    </source>
</evidence>
<keyword evidence="7" id="KW-1185">Reference proteome</keyword>
<evidence type="ECO:0000256" key="3">
    <source>
        <dbReference type="ARBA" id="ARBA00022840"/>
    </source>
</evidence>
<dbReference type="CDD" id="cd03484">
    <property type="entry name" value="MutL_Trans_hPMS_2_like"/>
    <property type="match status" value="1"/>
</dbReference>
<dbReference type="GO" id="GO:0030983">
    <property type="term" value="F:mismatched DNA binding"/>
    <property type="evidence" value="ECO:0007669"/>
    <property type="project" value="InterPro"/>
</dbReference>
<dbReference type="GO" id="GO:0005634">
    <property type="term" value="C:nucleus"/>
    <property type="evidence" value="ECO:0007669"/>
    <property type="project" value="TreeGrafter"/>
</dbReference>
<dbReference type="PANTHER" id="PTHR23077">
    <property type="entry name" value="AAA-FAMILY ATPASE"/>
    <property type="match status" value="1"/>
</dbReference>